<evidence type="ECO:0000259" key="3">
    <source>
        <dbReference type="Pfam" id="PF13643"/>
    </source>
</evidence>
<dbReference type="InterPro" id="IPR025285">
    <property type="entry name" value="DUF4145"/>
</dbReference>
<keyword evidence="5" id="KW-1185">Reference proteome</keyword>
<evidence type="ECO:0000313" key="4">
    <source>
        <dbReference type="EMBL" id="MBB5131996.1"/>
    </source>
</evidence>
<dbReference type="AlphaFoldDB" id="A0A840P0K8"/>
<dbReference type="Pfam" id="PF04073">
    <property type="entry name" value="tRNA_edit"/>
    <property type="match status" value="1"/>
</dbReference>
<feature type="region of interest" description="Disordered" evidence="1">
    <location>
        <begin position="9"/>
        <end position="44"/>
    </location>
</feature>
<dbReference type="InterPro" id="IPR007214">
    <property type="entry name" value="YbaK/aa-tRNA-synth-assoc-dom"/>
</dbReference>
<accession>A0A840P0K8</accession>
<dbReference type="Proteomes" id="UP000578449">
    <property type="component" value="Unassembled WGS sequence"/>
</dbReference>
<evidence type="ECO:0000259" key="2">
    <source>
        <dbReference type="Pfam" id="PF04073"/>
    </source>
</evidence>
<protein>
    <submittedName>
        <fullName evidence="4">Cys-tRNA(Pro) deacylase</fullName>
    </submittedName>
</protein>
<sequence>MCGQVLLLVPTGPDPDPDLDPDDLPPRPARVLWPDAGRRPPSPAVPAHLSRELAEAAACLGAGAYTMALVNVRRLLEGVCADQGITGVPLYRALRAMRRRGLIEGRLADWAEELRELGNEAAHMSGRPVGREDAEDAIALAEALLDHLYVFRSRYEEFVKRRGGTVSGRVSRDAAKTGMVIRETPAMKTLRKSRVPFTPHRYEHDPARVRSRKDLAAEMGVPRDSVLKAVIAHVDGRPVVAVAPASAEIDVAALARACGGSGARLAGMAEVSRLGWATASEVMTPLALPYLPVVVDVAVTAQPGVYVSSGRHGLELEVAPADLITITGAVTAPITVRGGT</sequence>
<dbReference type="RefSeq" id="WP_185048795.1">
    <property type="nucleotide sequence ID" value="NZ_JACHGN010000003.1"/>
</dbReference>
<gene>
    <name evidence="4" type="ORF">HNP84_001709</name>
</gene>
<feature type="domain" description="DUF4145" evidence="3">
    <location>
        <begin position="55"/>
        <end position="140"/>
    </location>
</feature>
<dbReference type="Pfam" id="PF13643">
    <property type="entry name" value="DUF4145"/>
    <property type="match status" value="1"/>
</dbReference>
<evidence type="ECO:0000313" key="5">
    <source>
        <dbReference type="Proteomes" id="UP000578449"/>
    </source>
</evidence>
<dbReference type="SUPFAM" id="SSF55826">
    <property type="entry name" value="YbaK/ProRS associated domain"/>
    <property type="match status" value="1"/>
</dbReference>
<dbReference type="InterPro" id="IPR036754">
    <property type="entry name" value="YbaK/aa-tRNA-synt-asso_dom_sf"/>
</dbReference>
<feature type="domain" description="YbaK/aminoacyl-tRNA synthetase-associated" evidence="2">
    <location>
        <begin position="209"/>
        <end position="325"/>
    </location>
</feature>
<evidence type="ECO:0000256" key="1">
    <source>
        <dbReference type="SAM" id="MobiDB-lite"/>
    </source>
</evidence>
<dbReference type="GO" id="GO:0002161">
    <property type="term" value="F:aminoacyl-tRNA deacylase activity"/>
    <property type="evidence" value="ECO:0007669"/>
    <property type="project" value="InterPro"/>
</dbReference>
<proteinExistence type="predicted"/>
<comment type="caution">
    <text evidence="4">The sequence shown here is derived from an EMBL/GenBank/DDBJ whole genome shotgun (WGS) entry which is preliminary data.</text>
</comment>
<dbReference type="Gene3D" id="3.90.960.10">
    <property type="entry name" value="YbaK/aminoacyl-tRNA synthetase-associated domain"/>
    <property type="match status" value="1"/>
</dbReference>
<dbReference type="EMBL" id="JACHGN010000003">
    <property type="protein sequence ID" value="MBB5131996.1"/>
    <property type="molecule type" value="Genomic_DNA"/>
</dbReference>
<reference evidence="4 5" key="1">
    <citation type="submission" date="2020-08" db="EMBL/GenBank/DDBJ databases">
        <title>Genomic Encyclopedia of Type Strains, Phase IV (KMG-IV): sequencing the most valuable type-strain genomes for metagenomic binning, comparative biology and taxonomic classification.</title>
        <authorList>
            <person name="Goeker M."/>
        </authorList>
    </citation>
    <scope>NUCLEOTIDE SEQUENCE [LARGE SCALE GENOMIC DNA]</scope>
    <source>
        <strain evidence="4 5">DSM 45615</strain>
    </source>
</reference>
<organism evidence="4 5">
    <name type="scientific">Thermocatellispora tengchongensis</name>
    <dbReference type="NCBI Taxonomy" id="1073253"/>
    <lineage>
        <taxon>Bacteria</taxon>
        <taxon>Bacillati</taxon>
        <taxon>Actinomycetota</taxon>
        <taxon>Actinomycetes</taxon>
        <taxon>Streptosporangiales</taxon>
        <taxon>Streptosporangiaceae</taxon>
        <taxon>Thermocatellispora</taxon>
    </lineage>
</organism>
<name>A0A840P0K8_9ACTN</name>